<evidence type="ECO:0000256" key="15">
    <source>
        <dbReference type="SAM" id="MobiDB-lite"/>
    </source>
</evidence>
<evidence type="ECO:0000256" key="5">
    <source>
        <dbReference type="ARBA" id="ARBA00022704"/>
    </source>
</evidence>
<dbReference type="GO" id="GO:0006508">
    <property type="term" value="P:proteolysis"/>
    <property type="evidence" value="ECO:0007669"/>
    <property type="project" value="UniProtKB-KW"/>
</dbReference>
<dbReference type="GO" id="GO:0061578">
    <property type="term" value="F:K63-linked deubiquitinase activity"/>
    <property type="evidence" value="ECO:0007669"/>
    <property type="project" value="InterPro"/>
</dbReference>
<evidence type="ECO:0000256" key="13">
    <source>
        <dbReference type="ARBA" id="ARBA00039609"/>
    </source>
</evidence>
<evidence type="ECO:0000259" key="16">
    <source>
        <dbReference type="PROSITE" id="PS50249"/>
    </source>
</evidence>
<evidence type="ECO:0000256" key="1">
    <source>
        <dbReference type="ARBA" id="ARBA00001947"/>
    </source>
</evidence>
<evidence type="ECO:0000256" key="4">
    <source>
        <dbReference type="ARBA" id="ARBA00022690"/>
    </source>
</evidence>
<comment type="cofactor">
    <cofactor evidence="1">
        <name>Zn(2+)</name>
        <dbReference type="ChEBI" id="CHEBI:29105"/>
    </cofactor>
</comment>
<evidence type="ECO:0000256" key="11">
    <source>
        <dbReference type="ARBA" id="ARBA00037208"/>
    </source>
</evidence>
<dbReference type="SUPFAM" id="SSF102712">
    <property type="entry name" value="JAB1/MPN domain"/>
    <property type="match status" value="1"/>
</dbReference>
<feature type="domain" description="MPN" evidence="16">
    <location>
        <begin position="293"/>
        <end position="427"/>
    </location>
</feature>
<keyword evidence="8" id="KW-0378">Hydrolase</keyword>
<dbReference type="AlphaFoldDB" id="A0A9P6WNH5"/>
<keyword evidence="18" id="KW-1185">Reference proteome</keyword>
<keyword evidence="4" id="KW-0646">Protease inhibitor</keyword>
<dbReference type="GO" id="GO:0070536">
    <property type="term" value="P:protein K63-linked deubiquitination"/>
    <property type="evidence" value="ECO:0007669"/>
    <property type="project" value="InterPro"/>
</dbReference>
<comment type="similarity">
    <text evidence="12">Belongs to the RFU1 family.</text>
</comment>
<dbReference type="GO" id="GO:0140492">
    <property type="term" value="F:metal-dependent deubiquitinase activity"/>
    <property type="evidence" value="ECO:0007669"/>
    <property type="project" value="InterPro"/>
</dbReference>
<dbReference type="PANTHER" id="PTHR12947">
    <property type="entry name" value="AMSH-LIKE PROTEASE"/>
    <property type="match status" value="1"/>
</dbReference>
<evidence type="ECO:0000256" key="14">
    <source>
        <dbReference type="SAM" id="Coils"/>
    </source>
</evidence>
<reference evidence="17" key="1">
    <citation type="submission" date="2020-11" db="EMBL/GenBank/DDBJ databases">
        <title>Kefir isolates.</title>
        <authorList>
            <person name="Marcisauskas S."/>
            <person name="Kim Y."/>
            <person name="Blasche S."/>
        </authorList>
    </citation>
    <scope>NUCLEOTIDE SEQUENCE</scope>
    <source>
        <strain evidence="17">Olga-1</strain>
    </source>
</reference>
<dbReference type="GO" id="GO:0004869">
    <property type="term" value="F:cysteine-type endopeptidase inhibitor activity"/>
    <property type="evidence" value="ECO:0007669"/>
    <property type="project" value="UniProtKB-KW"/>
</dbReference>
<sequence>MKNRTLSSNSSTSSTSFSLPANPPNDPKLLLKRTHMYETKYPVKLLLKSATGLLKNARSYDGENSREEAFVLYSRFVDLIANRIASSKELKDSKLGYKKNPNSKEGELYSSFLSILPNLKMAMDRSESLMTEMKKEYDDYKKLETARQEIRELQKKKFLEKKEREMLERRKDIERRKSSMHSDDKELLKKLRSLSDSSFNEAQYISSMKKPLYPSINDVAIADDDHHIEYKEQLQEPPVYVSRESNTTQKEHHPFNISSSMNKITQSLSSTNIGSDVNHKTVNYTEGGAPLRTIFLPAELSESFVKIANPNTQKKLETCGILVGKLNRNAFFITHLLIPEQDSTSETCSTKNEEKMFEYIDNEDPDLFILGWIHTHPTQSCFLSSIDLHTQNSYQIMLNEAIAIVCSPSDKFSKKLGVFRLTDPPGVPTITNCSMTGFHPHNEPNLYSDCNRISNLQMNTGHVVIKVGLPFKIKDLR</sequence>
<dbReference type="CDD" id="cd08066">
    <property type="entry name" value="MPN_AMSH_like"/>
    <property type="match status" value="1"/>
</dbReference>
<dbReference type="GO" id="GO:0016020">
    <property type="term" value="C:membrane"/>
    <property type="evidence" value="ECO:0007669"/>
    <property type="project" value="TreeGrafter"/>
</dbReference>
<keyword evidence="9" id="KW-0862">Zinc</keyword>
<feature type="coiled-coil region" evidence="14">
    <location>
        <begin position="123"/>
        <end position="176"/>
    </location>
</feature>
<gene>
    <name evidence="17" type="ORF">C6P40_002993</name>
</gene>
<proteinExistence type="inferred from homology"/>
<protein>
    <recommendedName>
        <fullName evidence="13">Regulator of free ubiquitin chains 1</fullName>
    </recommendedName>
</protein>
<dbReference type="PANTHER" id="PTHR12947:SF13">
    <property type="entry name" value="FI19924P1"/>
    <property type="match status" value="1"/>
</dbReference>
<feature type="region of interest" description="Disordered" evidence="15">
    <location>
        <begin position="1"/>
        <end position="25"/>
    </location>
</feature>
<dbReference type="GO" id="GO:0005768">
    <property type="term" value="C:endosome"/>
    <property type="evidence" value="ECO:0007669"/>
    <property type="project" value="TreeGrafter"/>
</dbReference>
<evidence type="ECO:0000256" key="10">
    <source>
        <dbReference type="ARBA" id="ARBA00023049"/>
    </source>
</evidence>
<keyword evidence="14" id="KW-0175">Coiled coil</keyword>
<evidence type="ECO:0000256" key="3">
    <source>
        <dbReference type="ARBA" id="ARBA00022670"/>
    </source>
</evidence>
<dbReference type="Pfam" id="PF08969">
    <property type="entry name" value="USP8_dimer"/>
    <property type="match status" value="1"/>
</dbReference>
<evidence type="ECO:0000256" key="12">
    <source>
        <dbReference type="ARBA" id="ARBA00038426"/>
    </source>
</evidence>
<dbReference type="SMART" id="SM00232">
    <property type="entry name" value="JAB_MPN"/>
    <property type="match status" value="1"/>
</dbReference>
<dbReference type="InterPro" id="IPR015063">
    <property type="entry name" value="USP8_dimer"/>
</dbReference>
<accession>A0A9P6WNH5</accession>
<evidence type="ECO:0000256" key="7">
    <source>
        <dbReference type="ARBA" id="ARBA00022786"/>
    </source>
</evidence>
<dbReference type="PROSITE" id="PS50249">
    <property type="entry name" value="MPN"/>
    <property type="match status" value="1"/>
</dbReference>
<dbReference type="Pfam" id="PF01398">
    <property type="entry name" value="JAB"/>
    <property type="match status" value="1"/>
</dbReference>
<dbReference type="EMBL" id="PUHW01000033">
    <property type="protein sequence ID" value="KAG0690390.1"/>
    <property type="molecule type" value="Genomic_DNA"/>
</dbReference>
<feature type="compositionally biased region" description="Low complexity" evidence="15">
    <location>
        <begin position="1"/>
        <end position="18"/>
    </location>
</feature>
<comment type="similarity">
    <text evidence="2">Belongs to the peptidase M67C family.</text>
</comment>
<evidence type="ECO:0000313" key="17">
    <source>
        <dbReference type="EMBL" id="KAG0690390.1"/>
    </source>
</evidence>
<keyword evidence="3" id="KW-0645">Protease</keyword>
<dbReference type="GO" id="GO:0046872">
    <property type="term" value="F:metal ion binding"/>
    <property type="evidence" value="ECO:0007669"/>
    <property type="project" value="UniProtKB-KW"/>
</dbReference>
<organism evidence="17 18">
    <name type="scientific">Pichia californica</name>
    <dbReference type="NCBI Taxonomy" id="460514"/>
    <lineage>
        <taxon>Eukaryota</taxon>
        <taxon>Fungi</taxon>
        <taxon>Dikarya</taxon>
        <taxon>Ascomycota</taxon>
        <taxon>Saccharomycotina</taxon>
        <taxon>Pichiomycetes</taxon>
        <taxon>Pichiales</taxon>
        <taxon>Pichiaceae</taxon>
        <taxon>Pichia</taxon>
    </lineage>
</organism>
<comment type="caution">
    <text evidence="17">The sequence shown here is derived from an EMBL/GenBank/DDBJ whole genome shotgun (WGS) entry which is preliminary data.</text>
</comment>
<evidence type="ECO:0000313" key="18">
    <source>
        <dbReference type="Proteomes" id="UP000697127"/>
    </source>
</evidence>
<dbReference type="Proteomes" id="UP000697127">
    <property type="component" value="Unassembled WGS sequence"/>
</dbReference>
<dbReference type="SUPFAM" id="SSF140856">
    <property type="entry name" value="USP8 N-terminal domain-like"/>
    <property type="match status" value="1"/>
</dbReference>
<keyword evidence="5" id="KW-0789">Thiol protease inhibitor</keyword>
<dbReference type="FunFam" id="3.40.140.10:FF:000033">
    <property type="entry name" value="AMSH-like protease sst2"/>
    <property type="match status" value="1"/>
</dbReference>
<dbReference type="InterPro" id="IPR000555">
    <property type="entry name" value="JAMM/MPN+_dom"/>
</dbReference>
<dbReference type="InterPro" id="IPR037518">
    <property type="entry name" value="MPN"/>
</dbReference>
<evidence type="ECO:0000256" key="6">
    <source>
        <dbReference type="ARBA" id="ARBA00022723"/>
    </source>
</evidence>
<name>A0A9P6WNH5_9ASCO</name>
<evidence type="ECO:0000256" key="9">
    <source>
        <dbReference type="ARBA" id="ARBA00022833"/>
    </source>
</evidence>
<keyword evidence="10" id="KW-0482">Metalloprotease</keyword>
<evidence type="ECO:0000256" key="2">
    <source>
        <dbReference type="ARBA" id="ARBA00010981"/>
    </source>
</evidence>
<keyword evidence="6" id="KW-0479">Metal-binding</keyword>
<evidence type="ECO:0000256" key="8">
    <source>
        <dbReference type="ARBA" id="ARBA00022801"/>
    </source>
</evidence>
<comment type="function">
    <text evidence="11">Inhibitor of the DOA4 deubiquitinase involved in the regulation of protein degradation by the proteasome and maintenance of a normal level of free ubiquitin.</text>
</comment>
<dbReference type="OrthoDB" id="3640at2759"/>
<keyword evidence="7" id="KW-0833">Ubl conjugation pathway</keyword>
<dbReference type="InterPro" id="IPR044098">
    <property type="entry name" value="STAMBP/STALP-like_MPN"/>
</dbReference>
<dbReference type="Gene3D" id="3.40.140.10">
    <property type="entry name" value="Cytidine Deaminase, domain 2"/>
    <property type="match status" value="1"/>
</dbReference>
<dbReference type="Gene3D" id="1.20.58.80">
    <property type="entry name" value="Phosphotransferase system, lactose/cellobiose-type IIA subunit"/>
    <property type="match status" value="1"/>
</dbReference>